<proteinExistence type="predicted"/>
<dbReference type="PANTHER" id="PTHR30290">
    <property type="entry name" value="PERIPLASMIC BINDING COMPONENT OF ABC TRANSPORTER"/>
    <property type="match status" value="1"/>
</dbReference>
<dbReference type="InterPro" id="IPR023920">
    <property type="entry name" value="ABC_transptr_sub-bd_KPN01854"/>
</dbReference>
<protein>
    <submittedName>
        <fullName evidence="3">TIGR04028 family ABC transporter substrate-binding protein</fullName>
    </submittedName>
</protein>
<sequence>MNSRRSRIRSSALAATAVGFLLLGAACGSGTPGDAGAAGEPVYGGTLTFLDPVEYQAFNITNTLWSNTQVTPQLVDRLTYQDPDTGEIEPWIAESWDISDDGLAYTFHLRDGVTFSDGTPLDANAVKANYDQHGFGAPELGIVKDAFFGSYAGTDVVDDDTVTVRLSSPNAGFLQVTSIYRSGLLAQSTLGKNLDAQGQIANLIGSGPFVLESSNSNQEIVLKRREDYDWAPPSSEHQGRAYLDRIVFKVVTEGSVRTGSLQSGQAHIARNIQPYDEELLSGSGIDIIAKSVDGETNHLNIHQTAPLVADKNVRLALQAATNRQEIVDTVLSPNYGVAKSILPQSSPWFSDNSDALTFDLDRAEQLLEGAGWKVGADGIRVKDGQRLSVEGYVAPFYQPSKATWELLAEQWKKAGVELNVKQVDYGTYTKTVAEKGQPFSQSQLSRAEPDVLRTSYDSTLNNVTFVADPRLDELVRAQAAITDPAQRKAAVADIQKYLIDNAVVIPLYDETQIFAVSPTVQGFGTDPVARSEFYGTWLSEN</sequence>
<feature type="domain" description="Solute-binding protein family 5" evidence="2">
    <location>
        <begin position="87"/>
        <end position="447"/>
    </location>
</feature>
<feature type="signal peptide" evidence="1">
    <location>
        <begin position="1"/>
        <end position="37"/>
    </location>
</feature>
<dbReference type="InterPro" id="IPR030678">
    <property type="entry name" value="Peptide/Ni-bd"/>
</dbReference>
<evidence type="ECO:0000313" key="4">
    <source>
        <dbReference type="Proteomes" id="UP000662986"/>
    </source>
</evidence>
<reference evidence="3 4" key="1">
    <citation type="journal article" date="2021" name="Microbiol. Resour. Announc.">
        <title>Complete Genome Sequences of Two Rhodococcus sp. Strains with Large and Linear Chromosomes, Isolated from Apple Rhizosphere.</title>
        <authorList>
            <person name="Benning S."/>
            <person name="Brugnone N."/>
            <person name="Siani R."/>
            <person name="Kublik S."/>
            <person name="Schloter M."/>
            <person name="Rad V."/>
        </authorList>
    </citation>
    <scope>NUCLEOTIDE SEQUENCE [LARGE SCALE GENOMIC DNA]</scope>
    <source>
        <strain evidence="3 4">R79</strain>
    </source>
</reference>
<dbReference type="PROSITE" id="PS51257">
    <property type="entry name" value="PROKAR_LIPOPROTEIN"/>
    <property type="match status" value="1"/>
</dbReference>
<organism evidence="3 4">
    <name type="scientific">Rhodococcus pseudokoreensis</name>
    <dbReference type="NCBI Taxonomy" id="2811421"/>
    <lineage>
        <taxon>Bacteria</taxon>
        <taxon>Bacillati</taxon>
        <taxon>Actinomycetota</taxon>
        <taxon>Actinomycetes</taxon>
        <taxon>Mycobacteriales</taxon>
        <taxon>Nocardiaceae</taxon>
        <taxon>Rhodococcus</taxon>
    </lineage>
</organism>
<dbReference type="Proteomes" id="UP000662986">
    <property type="component" value="Chromosome"/>
</dbReference>
<dbReference type="InterPro" id="IPR000914">
    <property type="entry name" value="SBP_5_dom"/>
</dbReference>
<dbReference type="RefSeq" id="WP_206011120.1">
    <property type="nucleotide sequence ID" value="NZ_CP070619.1"/>
</dbReference>
<evidence type="ECO:0000259" key="2">
    <source>
        <dbReference type="Pfam" id="PF00496"/>
    </source>
</evidence>
<dbReference type="PIRSF" id="PIRSF002741">
    <property type="entry name" value="MppA"/>
    <property type="match status" value="1"/>
</dbReference>
<gene>
    <name evidence="3" type="ORF">JWS13_42785</name>
</gene>
<accession>A0A974WCI8</accession>
<dbReference type="NCBIfam" id="TIGR04028">
    <property type="entry name" value="SBP_KPN_01854"/>
    <property type="match status" value="1"/>
</dbReference>
<keyword evidence="4" id="KW-1185">Reference proteome</keyword>
<dbReference type="Pfam" id="PF00496">
    <property type="entry name" value="SBP_bac_5"/>
    <property type="match status" value="1"/>
</dbReference>
<dbReference type="SUPFAM" id="SSF53850">
    <property type="entry name" value="Periplasmic binding protein-like II"/>
    <property type="match status" value="1"/>
</dbReference>
<name>A0A974WCI8_9NOCA</name>
<evidence type="ECO:0000256" key="1">
    <source>
        <dbReference type="SAM" id="SignalP"/>
    </source>
</evidence>
<dbReference type="InterPro" id="IPR039424">
    <property type="entry name" value="SBP_5"/>
</dbReference>
<feature type="chain" id="PRO_5046214425" evidence="1">
    <location>
        <begin position="38"/>
        <end position="541"/>
    </location>
</feature>
<reference evidence="3 4" key="2">
    <citation type="journal article" date="2022" name="Arch. Microbiol.">
        <title>Rhodococcus pseudokoreensis sp. nov. isolated from the rhizosphere of young M26 apple rootstocks.</title>
        <authorList>
            <person name="Kampfer P."/>
            <person name="Glaeser S.P."/>
            <person name="Blom J."/>
            <person name="Wolf J."/>
            <person name="Benning S."/>
            <person name="Schloter M."/>
            <person name="Neumann-Schaal M."/>
        </authorList>
    </citation>
    <scope>NUCLEOTIDE SEQUENCE [LARGE SCALE GENOMIC DNA]</scope>
    <source>
        <strain evidence="3 4">R79</strain>
    </source>
</reference>
<keyword evidence="1" id="KW-0732">Signal</keyword>
<evidence type="ECO:0000313" key="3">
    <source>
        <dbReference type="EMBL" id="QSE94862.1"/>
    </source>
</evidence>
<dbReference type="Gene3D" id="3.40.190.10">
    <property type="entry name" value="Periplasmic binding protein-like II"/>
    <property type="match status" value="1"/>
</dbReference>
<dbReference type="Gene3D" id="3.10.105.10">
    <property type="entry name" value="Dipeptide-binding Protein, Domain 3"/>
    <property type="match status" value="1"/>
</dbReference>
<dbReference type="EMBL" id="CP070619">
    <property type="protein sequence ID" value="QSE94862.1"/>
    <property type="molecule type" value="Genomic_DNA"/>
</dbReference>
<dbReference type="CDD" id="cd08492">
    <property type="entry name" value="PBP2_NikA_DppA_OppA_like_15"/>
    <property type="match status" value="1"/>
</dbReference>